<proteinExistence type="predicted"/>
<dbReference type="Proteomes" id="UP000734854">
    <property type="component" value="Unassembled WGS sequence"/>
</dbReference>
<keyword evidence="2" id="KW-1185">Reference proteome</keyword>
<dbReference type="EMBL" id="JACMSC010000017">
    <property type="protein sequence ID" value="KAG6477705.1"/>
    <property type="molecule type" value="Genomic_DNA"/>
</dbReference>
<evidence type="ECO:0000313" key="2">
    <source>
        <dbReference type="Proteomes" id="UP000734854"/>
    </source>
</evidence>
<protein>
    <submittedName>
        <fullName evidence="1">Uncharacterized protein</fullName>
    </submittedName>
</protein>
<comment type="caution">
    <text evidence="1">The sequence shown here is derived from an EMBL/GenBank/DDBJ whole genome shotgun (WGS) entry which is preliminary data.</text>
</comment>
<evidence type="ECO:0000313" key="1">
    <source>
        <dbReference type="EMBL" id="KAG6477705.1"/>
    </source>
</evidence>
<organism evidence="1 2">
    <name type="scientific">Zingiber officinale</name>
    <name type="common">Ginger</name>
    <name type="synonym">Amomum zingiber</name>
    <dbReference type="NCBI Taxonomy" id="94328"/>
    <lineage>
        <taxon>Eukaryota</taxon>
        <taxon>Viridiplantae</taxon>
        <taxon>Streptophyta</taxon>
        <taxon>Embryophyta</taxon>
        <taxon>Tracheophyta</taxon>
        <taxon>Spermatophyta</taxon>
        <taxon>Magnoliopsida</taxon>
        <taxon>Liliopsida</taxon>
        <taxon>Zingiberales</taxon>
        <taxon>Zingiberaceae</taxon>
        <taxon>Zingiber</taxon>
    </lineage>
</organism>
<sequence>MRRKRWDFVDVELKKDGFLTYGDVGVAGAALGVGGREDGVDEDEGTDDLGAESRASRVAGVNLVRPAAQRVVGVLHDPLHDAHPDDGAQALRHYVQHRPYQRHLPRQEKPEHACGAVDENEDHAAEGPSDAEQANTVALVDGVLLLVADDGSDGDVEKEQRSHELGYERSVEGPEAQLAQVQQRRRRWVRVVLRRRLLGLHANLLRHDSPTASAASLRSSNLKAQGRWSLYGGHQASREVFPVFNCSNKDCWIYVDDSSGPR</sequence>
<gene>
    <name evidence="1" type="ORF">ZIOFF_061135</name>
</gene>
<accession>A0A8J5EZH5</accession>
<reference evidence="1 2" key="1">
    <citation type="submission" date="2020-08" db="EMBL/GenBank/DDBJ databases">
        <title>Plant Genome Project.</title>
        <authorList>
            <person name="Zhang R.-G."/>
        </authorList>
    </citation>
    <scope>NUCLEOTIDE SEQUENCE [LARGE SCALE GENOMIC DNA]</scope>
    <source>
        <tissue evidence="1">Rhizome</tissue>
    </source>
</reference>
<name>A0A8J5EZH5_ZINOF</name>
<dbReference type="AlphaFoldDB" id="A0A8J5EZH5"/>